<organism evidence="2 3">
    <name type="scientific">Pelagerythrobacter marensis</name>
    <dbReference type="NCBI Taxonomy" id="543877"/>
    <lineage>
        <taxon>Bacteria</taxon>
        <taxon>Pseudomonadati</taxon>
        <taxon>Pseudomonadota</taxon>
        <taxon>Alphaproteobacteria</taxon>
        <taxon>Sphingomonadales</taxon>
        <taxon>Erythrobacteraceae</taxon>
        <taxon>Pelagerythrobacter</taxon>
    </lineage>
</organism>
<evidence type="ECO:0000313" key="3">
    <source>
        <dbReference type="Proteomes" id="UP001335183"/>
    </source>
</evidence>
<dbReference type="InterPro" id="IPR029058">
    <property type="entry name" value="AB_hydrolase_fold"/>
</dbReference>
<evidence type="ECO:0000313" key="2">
    <source>
        <dbReference type="EMBL" id="WWA48265.1"/>
    </source>
</evidence>
<dbReference type="EMBL" id="CP144918">
    <property type="protein sequence ID" value="WWA48265.1"/>
    <property type="molecule type" value="Genomic_DNA"/>
</dbReference>
<dbReference type="RefSeq" id="WP_338447150.1">
    <property type="nucleotide sequence ID" value="NZ_CP144918.1"/>
</dbReference>
<gene>
    <name evidence="2" type="ORF">V5F89_05010</name>
</gene>
<accession>A0ABZ2D5E4</accession>
<dbReference type="InterPro" id="IPR001563">
    <property type="entry name" value="Peptidase_S10"/>
</dbReference>
<keyword evidence="3" id="KW-1185">Reference proteome</keyword>
<sequence length="490" mass="52100">MTKTLSIFIAGAALVLAGCASASQDRRAMAPACAEGAVRTVHSAVIGGKSLDYAACAGTLTVRGDDGEPLADLFYTAYLVPGARDAGERPLTFVWNGGPGADSRLLHFEALGPRVLKDGALVDNAASPLDASDLVFLDPADTGFSRTRSAEARKRLYSTVGDIAATTDFIVGFRLAYGRTHSPLFLIGESFGTWRAAGVAERLADRGESVAGIGLISGGIPLGDYGDRALMRALSLPGRTASAAAHGRLAPELQSDVDAAIAEAEEWAREVWHPALADPAALDPDRRKRTVAALARYHGIAPSAVDADTLWISPRDFRTALLADEGLTLNVFDMRKTGQRAASPQEESAVLRYYNRTLGYQAGDYAGIEVDAFPVGGQWQYDQAPITEESLARAMAGEGPPSPSRPWTLRALQKMPAMRVFVAAGLYDSLNSCAANEATVATLPRDVAPRIRLHCYRGGHMMYDDPAVAKKFGSDVRSFLGNPRRSAFAS</sequence>
<feature type="signal peptide" evidence="1">
    <location>
        <begin position="1"/>
        <end position="22"/>
    </location>
</feature>
<dbReference type="Proteomes" id="UP001335183">
    <property type="component" value="Chromosome"/>
</dbReference>
<dbReference type="Pfam" id="PF00450">
    <property type="entry name" value="Peptidase_S10"/>
    <property type="match status" value="1"/>
</dbReference>
<feature type="chain" id="PRO_5046409861" evidence="1">
    <location>
        <begin position="23"/>
        <end position="490"/>
    </location>
</feature>
<dbReference type="Gene3D" id="3.40.50.1820">
    <property type="entry name" value="alpha/beta hydrolase"/>
    <property type="match status" value="1"/>
</dbReference>
<dbReference type="SUPFAM" id="SSF53474">
    <property type="entry name" value="alpha/beta-Hydrolases"/>
    <property type="match status" value="1"/>
</dbReference>
<protein>
    <submittedName>
        <fullName evidence="2">Peptidase S10</fullName>
    </submittedName>
</protein>
<reference evidence="2 3" key="1">
    <citation type="submission" date="2024-02" db="EMBL/GenBank/DDBJ databases">
        <title>The whole genome sequence of five bacterial samples isolated from Abu Dhabi Sabkha-shore region.</title>
        <authorList>
            <person name="Sudalaimuthuasari N."/>
            <person name="Sarfraz B."/>
            <person name="Tuyisabe J.D."/>
            <person name="Mugisha Ntwali L.D.M."/>
            <person name="Ali A.I.A.A."/>
            <person name="Almansoori S.Z.A."/>
            <person name="Alajami H.S.A."/>
            <person name="Almeqbaali A.A.S."/>
            <person name="Kundu B."/>
            <person name="Saeed E.E."/>
            <person name="Sukumarinath V."/>
            <person name="Mishra A.K."/>
            <person name="Hazzouri K.M."/>
            <person name="Almaskari R."/>
            <person name="Sharma A.K."/>
            <person name="Amiri K.M.A."/>
        </authorList>
    </citation>
    <scope>NUCLEOTIDE SEQUENCE [LARGE SCALE GENOMIC DNA]</scope>
    <source>
        <strain evidence="3">kcgeb_sd</strain>
    </source>
</reference>
<dbReference type="PROSITE" id="PS51257">
    <property type="entry name" value="PROKAR_LIPOPROTEIN"/>
    <property type="match status" value="1"/>
</dbReference>
<keyword evidence="1" id="KW-0732">Signal</keyword>
<name>A0ABZ2D5E4_9SPHN</name>
<proteinExistence type="predicted"/>
<evidence type="ECO:0000256" key="1">
    <source>
        <dbReference type="SAM" id="SignalP"/>
    </source>
</evidence>